<comment type="caution">
    <text evidence="2">The sequence shown here is derived from an EMBL/GenBank/DDBJ whole genome shotgun (WGS) entry which is preliminary data.</text>
</comment>
<organism evidence="2 3">
    <name type="scientific">Nocardiopsis rhodophaea</name>
    <dbReference type="NCBI Taxonomy" id="280238"/>
    <lineage>
        <taxon>Bacteria</taxon>
        <taxon>Bacillati</taxon>
        <taxon>Actinomycetota</taxon>
        <taxon>Actinomycetes</taxon>
        <taxon>Streptosporangiales</taxon>
        <taxon>Nocardiopsidaceae</taxon>
        <taxon>Nocardiopsis</taxon>
    </lineage>
</organism>
<accession>A0ABN2SSF1</accession>
<protein>
    <recommendedName>
        <fullName evidence="4">Serine protease</fullName>
    </recommendedName>
</protein>
<dbReference type="EMBL" id="BAAAPC010000006">
    <property type="protein sequence ID" value="GAA1991758.1"/>
    <property type="molecule type" value="Genomic_DNA"/>
</dbReference>
<reference evidence="2 3" key="1">
    <citation type="journal article" date="2019" name="Int. J. Syst. Evol. Microbiol.">
        <title>The Global Catalogue of Microorganisms (GCM) 10K type strain sequencing project: providing services to taxonomists for standard genome sequencing and annotation.</title>
        <authorList>
            <consortium name="The Broad Institute Genomics Platform"/>
            <consortium name="The Broad Institute Genome Sequencing Center for Infectious Disease"/>
            <person name="Wu L."/>
            <person name="Ma J."/>
        </authorList>
    </citation>
    <scope>NUCLEOTIDE SEQUENCE [LARGE SCALE GENOMIC DNA]</scope>
    <source>
        <strain evidence="2 3">JCM 15313</strain>
    </source>
</reference>
<dbReference type="Proteomes" id="UP001501585">
    <property type="component" value="Unassembled WGS sequence"/>
</dbReference>
<keyword evidence="3" id="KW-1185">Reference proteome</keyword>
<evidence type="ECO:0000256" key="1">
    <source>
        <dbReference type="SAM" id="MobiDB-lite"/>
    </source>
</evidence>
<feature type="region of interest" description="Disordered" evidence="1">
    <location>
        <begin position="85"/>
        <end position="107"/>
    </location>
</feature>
<dbReference type="RefSeq" id="WP_344108130.1">
    <property type="nucleotide sequence ID" value="NZ_BAAAPC010000006.1"/>
</dbReference>
<dbReference type="SUPFAM" id="SSF50494">
    <property type="entry name" value="Trypsin-like serine proteases"/>
    <property type="match status" value="1"/>
</dbReference>
<evidence type="ECO:0000313" key="3">
    <source>
        <dbReference type="Proteomes" id="UP001501585"/>
    </source>
</evidence>
<dbReference type="Gene3D" id="2.40.10.10">
    <property type="entry name" value="Trypsin-like serine proteases"/>
    <property type="match status" value="2"/>
</dbReference>
<proteinExistence type="predicted"/>
<dbReference type="InterPro" id="IPR043504">
    <property type="entry name" value="Peptidase_S1_PA_chymotrypsin"/>
</dbReference>
<sequence length="318" mass="33188">MHLDSCRELKRSLRERATSLAVGTQVPWLAVGVERTAPHTYVLAVRVRDTASARPLLARIASEARDEVDIVEVGEIRALSAALSPEDLSPEELQKSQRPLVPGSSVGHPSVTAGTLGAFVDVGGAVHALSNNHVLGDSGRARLGDAALQPGVVDGGTDPQDRFGELAAMSELSTDRINLVDAAIARLDPGVGHDAERYPGGPITATAEGPTEDAAVEKLGRTTGHTHGRITAFEVDGLRVNFPHGELVFDDQLEISGREGAFSDGGDSGSLIWTREGRAAVGLLFAGSRFGGPDGTGLTYANPLTAVLDVFNARLVGA</sequence>
<evidence type="ECO:0008006" key="4">
    <source>
        <dbReference type="Google" id="ProtNLM"/>
    </source>
</evidence>
<dbReference type="InterPro" id="IPR009003">
    <property type="entry name" value="Peptidase_S1_PA"/>
</dbReference>
<gene>
    <name evidence="2" type="ORF">GCM10009799_17060</name>
</gene>
<name>A0ABN2SSF1_9ACTN</name>
<evidence type="ECO:0000313" key="2">
    <source>
        <dbReference type="EMBL" id="GAA1991758.1"/>
    </source>
</evidence>